<dbReference type="PANTHER" id="PTHR33116:SF86">
    <property type="entry name" value="REVERSE TRANSCRIPTASE DOMAIN-CONTAINING PROTEIN"/>
    <property type="match status" value="1"/>
</dbReference>
<dbReference type="InterPro" id="IPR026960">
    <property type="entry name" value="RVT-Znf"/>
</dbReference>
<name>A0AAW2XYX4_9LAMI</name>
<organism evidence="2">
    <name type="scientific">Sesamum latifolium</name>
    <dbReference type="NCBI Taxonomy" id="2727402"/>
    <lineage>
        <taxon>Eukaryota</taxon>
        <taxon>Viridiplantae</taxon>
        <taxon>Streptophyta</taxon>
        <taxon>Embryophyta</taxon>
        <taxon>Tracheophyta</taxon>
        <taxon>Spermatophyta</taxon>
        <taxon>Magnoliopsida</taxon>
        <taxon>eudicotyledons</taxon>
        <taxon>Gunneridae</taxon>
        <taxon>Pentapetalae</taxon>
        <taxon>asterids</taxon>
        <taxon>lamiids</taxon>
        <taxon>Lamiales</taxon>
        <taxon>Pedaliaceae</taxon>
        <taxon>Sesamum</taxon>
    </lineage>
</organism>
<dbReference type="AlphaFoldDB" id="A0AAW2XYX4"/>
<dbReference type="Pfam" id="PF13966">
    <property type="entry name" value="zf-RVT"/>
    <property type="match status" value="1"/>
</dbReference>
<feature type="domain" description="Reverse transcriptase zinc-binding" evidence="1">
    <location>
        <begin position="296"/>
        <end position="390"/>
    </location>
</feature>
<comment type="caution">
    <text evidence="2">The sequence shown here is derived from an EMBL/GenBank/DDBJ whole genome shotgun (WGS) entry which is preliminary data.</text>
</comment>
<dbReference type="PANTHER" id="PTHR33116">
    <property type="entry name" value="REVERSE TRANSCRIPTASE ZINC-BINDING DOMAIN-CONTAINING PROTEIN-RELATED-RELATED"/>
    <property type="match status" value="1"/>
</dbReference>
<protein>
    <recommendedName>
        <fullName evidence="1">Reverse transcriptase zinc-binding domain-containing protein</fullName>
    </recommendedName>
</protein>
<accession>A0AAW2XYX4</accession>
<gene>
    <name evidence="2" type="ORF">Slati_0515700</name>
</gene>
<evidence type="ECO:0000259" key="1">
    <source>
        <dbReference type="Pfam" id="PF13966"/>
    </source>
</evidence>
<proteinExistence type="predicted"/>
<sequence>MKSSAAFNRNTPGNTKVLLADLPGIRLENKHEVYLGLPDAAFRSKRALFASLKDRIWKRIHGRHEKTLSLAGKATLIQLVVQAIPSYAMSCFRLPKTLLKEFQSLSADFFRHDGDRRRIHLITWNKMCTSKLKGGLGFRNLEAFNLALLAKQLWRLITRSECLVSKVLKAKYFPLHHLFEVQLGTWPLFTWRSIIAARDLLKFGSRWRIGSGHSVDVWKDPWIPRKPSFRVIIPNASNVQNLQVSALIRQESREWDLEVLNTLFWPEDREVIQQIPLSSFSEPDFLIWHYSSNGLFSVRSAYHLALSEMSQEGTSCECLELRNLWKTIWQCKVPNKVKIFSWRAILNILPTGGNIKKKLRMVEFGCPFCGSEEETGVHILQQYPFARQIWALSSFFWSILGALISSVEEWFLTLSIKMSSTDFELFLMFVGLCGGRVT</sequence>
<reference evidence="2" key="2">
    <citation type="journal article" date="2024" name="Plant">
        <title>Genomic evolution and insights into agronomic trait innovations of Sesamum species.</title>
        <authorList>
            <person name="Miao H."/>
            <person name="Wang L."/>
            <person name="Qu L."/>
            <person name="Liu H."/>
            <person name="Sun Y."/>
            <person name="Le M."/>
            <person name="Wang Q."/>
            <person name="Wei S."/>
            <person name="Zheng Y."/>
            <person name="Lin W."/>
            <person name="Duan Y."/>
            <person name="Cao H."/>
            <person name="Xiong S."/>
            <person name="Wang X."/>
            <person name="Wei L."/>
            <person name="Li C."/>
            <person name="Ma Q."/>
            <person name="Ju M."/>
            <person name="Zhao R."/>
            <person name="Li G."/>
            <person name="Mu C."/>
            <person name="Tian Q."/>
            <person name="Mei H."/>
            <person name="Zhang T."/>
            <person name="Gao T."/>
            <person name="Zhang H."/>
        </authorList>
    </citation>
    <scope>NUCLEOTIDE SEQUENCE</scope>
    <source>
        <strain evidence="2">KEN1</strain>
    </source>
</reference>
<evidence type="ECO:0000313" key="2">
    <source>
        <dbReference type="EMBL" id="KAL0458885.1"/>
    </source>
</evidence>
<dbReference type="EMBL" id="JACGWN010000002">
    <property type="protein sequence ID" value="KAL0458885.1"/>
    <property type="molecule type" value="Genomic_DNA"/>
</dbReference>
<reference evidence="2" key="1">
    <citation type="submission" date="2020-06" db="EMBL/GenBank/DDBJ databases">
        <authorList>
            <person name="Li T."/>
            <person name="Hu X."/>
            <person name="Zhang T."/>
            <person name="Song X."/>
            <person name="Zhang H."/>
            <person name="Dai N."/>
            <person name="Sheng W."/>
            <person name="Hou X."/>
            <person name="Wei L."/>
        </authorList>
    </citation>
    <scope>NUCLEOTIDE SEQUENCE</scope>
    <source>
        <strain evidence="2">KEN1</strain>
        <tissue evidence="2">Leaf</tissue>
    </source>
</reference>